<evidence type="ECO:0000256" key="7">
    <source>
        <dbReference type="ARBA" id="ARBA00022833"/>
    </source>
</evidence>
<dbReference type="CDD" id="cd06163">
    <property type="entry name" value="S2P-M50_PDZ_RseP-like"/>
    <property type="match status" value="1"/>
</dbReference>
<comment type="cofactor">
    <cofactor evidence="1 11">
        <name>Zn(2+)</name>
        <dbReference type="ChEBI" id="CHEBI:29105"/>
    </cofactor>
</comment>
<evidence type="ECO:0000256" key="2">
    <source>
        <dbReference type="ARBA" id="ARBA00004141"/>
    </source>
</evidence>
<dbReference type="InterPro" id="IPR036034">
    <property type="entry name" value="PDZ_sf"/>
</dbReference>
<comment type="similarity">
    <text evidence="3 11">Belongs to the peptidase M50B family.</text>
</comment>
<dbReference type="Pfam" id="PF02163">
    <property type="entry name" value="Peptidase_M50"/>
    <property type="match status" value="1"/>
</dbReference>
<dbReference type="PANTHER" id="PTHR42837:SF2">
    <property type="entry name" value="MEMBRANE METALLOPROTEASE ARASP2, CHLOROPLASTIC-RELATED"/>
    <property type="match status" value="1"/>
</dbReference>
<keyword evidence="7 11" id="KW-0862">Zinc</keyword>
<dbReference type="EMBL" id="CP045798">
    <property type="protein sequence ID" value="QNB48305.1"/>
    <property type="molecule type" value="Genomic_DNA"/>
</dbReference>
<keyword evidence="10 11" id="KW-0472">Membrane</keyword>
<proteinExistence type="inferred from homology"/>
<dbReference type="Proteomes" id="UP000515847">
    <property type="component" value="Chromosome"/>
</dbReference>
<dbReference type="AlphaFoldDB" id="A0A7G6E8A1"/>
<protein>
    <recommendedName>
        <fullName evidence="11">Zinc metalloprotease</fullName>
        <ecNumber evidence="11">3.4.24.-</ecNumber>
    </recommendedName>
</protein>
<evidence type="ECO:0000256" key="8">
    <source>
        <dbReference type="ARBA" id="ARBA00022989"/>
    </source>
</evidence>
<keyword evidence="6 11" id="KW-0378">Hydrolase</keyword>
<keyword evidence="11" id="KW-0479">Metal-binding</keyword>
<dbReference type="NCBIfam" id="TIGR00054">
    <property type="entry name" value="RIP metalloprotease RseP"/>
    <property type="match status" value="1"/>
</dbReference>
<gene>
    <name evidence="13" type="primary">rseP</name>
    <name evidence="13" type="ORF">BR63_05050</name>
</gene>
<dbReference type="SUPFAM" id="SSF50156">
    <property type="entry name" value="PDZ domain-like"/>
    <property type="match status" value="1"/>
</dbReference>
<keyword evidence="8 11" id="KW-1133">Transmembrane helix</keyword>
<dbReference type="Gene3D" id="2.30.42.10">
    <property type="match status" value="1"/>
</dbReference>
<dbReference type="InterPro" id="IPR041489">
    <property type="entry name" value="PDZ_6"/>
</dbReference>
<dbReference type="CDD" id="cd23081">
    <property type="entry name" value="cpPDZ_EcRseP-like"/>
    <property type="match status" value="1"/>
</dbReference>
<evidence type="ECO:0000256" key="3">
    <source>
        <dbReference type="ARBA" id="ARBA00007931"/>
    </source>
</evidence>
<name>A0A7G6E8A1_THEFR</name>
<dbReference type="GO" id="GO:0046872">
    <property type="term" value="F:metal ion binding"/>
    <property type="evidence" value="ECO:0007669"/>
    <property type="project" value="UniProtKB-KW"/>
</dbReference>
<evidence type="ECO:0000259" key="12">
    <source>
        <dbReference type="SMART" id="SM00228"/>
    </source>
</evidence>
<evidence type="ECO:0000313" key="14">
    <source>
        <dbReference type="Proteomes" id="UP000515847"/>
    </source>
</evidence>
<dbReference type="GO" id="GO:0004222">
    <property type="term" value="F:metalloendopeptidase activity"/>
    <property type="evidence" value="ECO:0007669"/>
    <property type="project" value="InterPro"/>
</dbReference>
<feature type="domain" description="PDZ" evidence="12">
    <location>
        <begin position="104"/>
        <end position="169"/>
    </location>
</feature>
<dbReference type="GO" id="GO:0016020">
    <property type="term" value="C:membrane"/>
    <property type="evidence" value="ECO:0007669"/>
    <property type="project" value="UniProtKB-SubCell"/>
</dbReference>
<evidence type="ECO:0000256" key="5">
    <source>
        <dbReference type="ARBA" id="ARBA00022692"/>
    </source>
</evidence>
<dbReference type="KEGG" id="tfr:BR63_05050"/>
<dbReference type="GO" id="GO:0006508">
    <property type="term" value="P:proteolysis"/>
    <property type="evidence" value="ECO:0007669"/>
    <property type="project" value="UniProtKB-KW"/>
</dbReference>
<evidence type="ECO:0000256" key="6">
    <source>
        <dbReference type="ARBA" id="ARBA00022801"/>
    </source>
</evidence>
<reference evidence="13 14" key="1">
    <citation type="journal article" date="2019" name="Front. Microbiol.">
        <title>Thermoanaerosceptrum fracticalcis gen. nov. sp. nov., a Novel Fumarate-Fermenting Microorganism From a Deep Fractured Carbonate Aquifer of the US Great Basin.</title>
        <authorList>
            <person name="Hamilton-Brehm S.D."/>
            <person name="Stewart L.E."/>
            <person name="Zavarin M."/>
            <person name="Caldwell M."/>
            <person name="Lawson P.A."/>
            <person name="Onstott T.C."/>
            <person name="Grzymski J."/>
            <person name="Neveux I."/>
            <person name="Lollar B.S."/>
            <person name="Russell C.E."/>
            <person name="Moser D.P."/>
        </authorList>
    </citation>
    <scope>NUCLEOTIDE SEQUENCE [LARGE SCALE GENOMIC DNA]</scope>
    <source>
        <strain evidence="13 14">DRI-13</strain>
    </source>
</reference>
<dbReference type="InterPro" id="IPR001478">
    <property type="entry name" value="PDZ"/>
</dbReference>
<feature type="transmembrane region" description="Helical" evidence="11">
    <location>
        <begin position="77"/>
        <end position="103"/>
    </location>
</feature>
<dbReference type="EC" id="3.4.24.-" evidence="11"/>
<comment type="subcellular location">
    <subcellularLocation>
        <location evidence="2">Membrane</location>
        <topology evidence="2">Multi-pass membrane protein</topology>
    </subcellularLocation>
</comment>
<dbReference type="Pfam" id="PF17820">
    <property type="entry name" value="PDZ_6"/>
    <property type="match status" value="1"/>
</dbReference>
<feature type="transmembrane region" description="Helical" evidence="11">
    <location>
        <begin position="306"/>
        <end position="324"/>
    </location>
</feature>
<evidence type="ECO:0000313" key="13">
    <source>
        <dbReference type="EMBL" id="QNB48305.1"/>
    </source>
</evidence>
<dbReference type="SMART" id="SM00228">
    <property type="entry name" value="PDZ"/>
    <property type="match status" value="1"/>
</dbReference>
<sequence>MIIFVHELGHFLVAKAAGIRVEEFSLGMGPKITSARRGETLYSLRVLPIGGYVKMAGEMGEEETAGYDPRKFNQKPLLARMAVIIAGPLMNFALAALLFAAVFTVVGIPQITTNIGQVIANSPAEAAGLKAGDKITHINEKPMSSWNEMVEVIHASPEKKIKLTVVRENKTLNIEVVPKYDPEGKVGIIGITPDKPYWARQGIWAGIKGGIVKTYEITALTISALVQMIAGKASAEGLTGPIGIVQLIDESARVGLVYLTNLTAVISINLGLLNLLPIPALDGSRLFFLFIEGLRGRPINPSKENFVHLIGFALLMLLMVLVTYRDLLRFFG</sequence>
<accession>A0A7G6E8A1</accession>
<evidence type="ECO:0000256" key="9">
    <source>
        <dbReference type="ARBA" id="ARBA00023049"/>
    </source>
</evidence>
<dbReference type="InterPro" id="IPR008915">
    <property type="entry name" value="Peptidase_M50"/>
</dbReference>
<evidence type="ECO:0000256" key="11">
    <source>
        <dbReference type="RuleBase" id="RU362031"/>
    </source>
</evidence>
<keyword evidence="9 11" id="KW-0482">Metalloprotease</keyword>
<dbReference type="PANTHER" id="PTHR42837">
    <property type="entry name" value="REGULATOR OF SIGMA-E PROTEASE RSEP"/>
    <property type="match status" value="1"/>
</dbReference>
<evidence type="ECO:0000256" key="10">
    <source>
        <dbReference type="ARBA" id="ARBA00023136"/>
    </source>
</evidence>
<dbReference type="InterPro" id="IPR004387">
    <property type="entry name" value="Pept_M50_Zn"/>
</dbReference>
<evidence type="ECO:0000256" key="4">
    <source>
        <dbReference type="ARBA" id="ARBA00022670"/>
    </source>
</evidence>
<keyword evidence="4 13" id="KW-0645">Protease</keyword>
<evidence type="ECO:0000256" key="1">
    <source>
        <dbReference type="ARBA" id="ARBA00001947"/>
    </source>
</evidence>
<organism evidence="13 14">
    <name type="scientific">Thermanaerosceptrum fracticalcis</name>
    <dbReference type="NCBI Taxonomy" id="1712410"/>
    <lineage>
        <taxon>Bacteria</taxon>
        <taxon>Bacillati</taxon>
        <taxon>Bacillota</taxon>
        <taxon>Clostridia</taxon>
        <taxon>Eubacteriales</taxon>
        <taxon>Peptococcaceae</taxon>
        <taxon>Thermanaerosceptrum</taxon>
    </lineage>
</organism>
<keyword evidence="14" id="KW-1185">Reference proteome</keyword>
<keyword evidence="5 11" id="KW-0812">Transmembrane</keyword>